<keyword evidence="2" id="KW-1185">Reference proteome</keyword>
<dbReference type="Proteomes" id="UP001057402">
    <property type="component" value="Chromosome 3"/>
</dbReference>
<accession>A0ACB9RY10</accession>
<dbReference type="EMBL" id="CM042882">
    <property type="protein sequence ID" value="KAI4383908.1"/>
    <property type="molecule type" value="Genomic_DNA"/>
</dbReference>
<sequence>MEAARIDWKNIESVFVEDRLYEHFHAPKWVDLSSSSPSVPGEDVAWFCKPDCNHPKTADDFLLSTPSPFKRMAPRGCYEDGSNKSPVAAVPAPLSPVGSNIIPDLSAERRKLAVDDSLRPDAIPRLKSTLSASNLFAGRDLLKQISEFCSELTKLAIRTKEKESPGTRNRANGIPPAAKAKSSDIIPPSEVGAEYRERSPLLKLADQTPDVLRKGKAKDKKRPNRRAEDAENVPISIELDKVGHKGHLSQIRTSPPTPQCISATRGPQPESTASPASKTSLKERHILEEVKVGRREAMTEENIHKGGRGGGMGVVDAKTPDVFWFLKPCTLPS</sequence>
<evidence type="ECO:0000313" key="1">
    <source>
        <dbReference type="EMBL" id="KAI4383908.1"/>
    </source>
</evidence>
<reference evidence="2" key="1">
    <citation type="journal article" date="2023" name="Front. Plant Sci.">
        <title>Chromosomal-level genome assembly of Melastoma candidum provides insights into trichome evolution.</title>
        <authorList>
            <person name="Zhong Y."/>
            <person name="Wu W."/>
            <person name="Sun C."/>
            <person name="Zou P."/>
            <person name="Liu Y."/>
            <person name="Dai S."/>
            <person name="Zhou R."/>
        </authorList>
    </citation>
    <scope>NUCLEOTIDE SEQUENCE [LARGE SCALE GENOMIC DNA]</scope>
</reference>
<proteinExistence type="predicted"/>
<evidence type="ECO:0000313" key="2">
    <source>
        <dbReference type="Proteomes" id="UP001057402"/>
    </source>
</evidence>
<name>A0ACB9RY10_9MYRT</name>
<organism evidence="1 2">
    <name type="scientific">Melastoma candidum</name>
    <dbReference type="NCBI Taxonomy" id="119954"/>
    <lineage>
        <taxon>Eukaryota</taxon>
        <taxon>Viridiplantae</taxon>
        <taxon>Streptophyta</taxon>
        <taxon>Embryophyta</taxon>
        <taxon>Tracheophyta</taxon>
        <taxon>Spermatophyta</taxon>
        <taxon>Magnoliopsida</taxon>
        <taxon>eudicotyledons</taxon>
        <taxon>Gunneridae</taxon>
        <taxon>Pentapetalae</taxon>
        <taxon>rosids</taxon>
        <taxon>malvids</taxon>
        <taxon>Myrtales</taxon>
        <taxon>Melastomataceae</taxon>
        <taxon>Melastomatoideae</taxon>
        <taxon>Melastomateae</taxon>
        <taxon>Melastoma</taxon>
    </lineage>
</organism>
<comment type="caution">
    <text evidence="1">The sequence shown here is derived from an EMBL/GenBank/DDBJ whole genome shotgun (WGS) entry which is preliminary data.</text>
</comment>
<gene>
    <name evidence="1" type="ORF">MLD38_009696</name>
</gene>
<protein>
    <submittedName>
        <fullName evidence="1">Uncharacterized protein</fullName>
    </submittedName>
</protein>